<dbReference type="GO" id="GO:0016787">
    <property type="term" value="F:hydrolase activity"/>
    <property type="evidence" value="ECO:0007669"/>
    <property type="project" value="UniProtKB-KW"/>
</dbReference>
<evidence type="ECO:0000259" key="1">
    <source>
        <dbReference type="SMART" id="SM00849"/>
    </source>
</evidence>
<evidence type="ECO:0000313" key="2">
    <source>
        <dbReference type="EMBL" id="BAE17246.1"/>
    </source>
</evidence>
<dbReference type="PANTHER" id="PTHR42951:SF17">
    <property type="entry name" value="METALLO-BETA-LACTAMASE DOMAIN-CONTAINING PROTEIN"/>
    <property type="match status" value="1"/>
</dbReference>
<dbReference type="DNASU" id="3616161"/>
<dbReference type="HOGENOM" id="CLU_030571_2_4_9"/>
<dbReference type="PATRIC" id="fig|342451.11.peg.105"/>
<dbReference type="SMART" id="SM00849">
    <property type="entry name" value="Lactamase_B"/>
    <property type="match status" value="1"/>
</dbReference>
<keyword evidence="3" id="KW-1185">Reference proteome</keyword>
<organism evidence="2 3">
    <name type="scientific">Staphylococcus saprophyticus subsp. saprophyticus (strain ATCC 15305 / DSM 20229 / NCIMB 8711 / NCTC 7292 / S-41)</name>
    <dbReference type="NCBI Taxonomy" id="342451"/>
    <lineage>
        <taxon>Bacteria</taxon>
        <taxon>Bacillati</taxon>
        <taxon>Bacillota</taxon>
        <taxon>Bacilli</taxon>
        <taxon>Bacillales</taxon>
        <taxon>Staphylococcaceae</taxon>
        <taxon>Staphylococcus</taxon>
    </lineage>
</organism>
<reference evidence="2 3" key="1">
    <citation type="journal article" date="2005" name="Proc. Natl. Acad. Sci. U.S.A.">
        <title>Whole genome sequence of Staphylococcus saprophyticus reveals the pathogenesis of uncomplicated urinary tract infection.</title>
        <authorList>
            <person name="Kuroda M."/>
            <person name="Yamashita A."/>
            <person name="Hirakawa H."/>
            <person name="Kumano M."/>
            <person name="Morikawa K."/>
            <person name="Higashide M."/>
            <person name="Maruyama A."/>
            <person name="Inose Y."/>
            <person name="Matoba K."/>
            <person name="Toh H."/>
            <person name="Kuhara S."/>
            <person name="Hattori M."/>
            <person name="Ohta T."/>
        </authorList>
    </citation>
    <scope>NUCLEOTIDE SEQUENCE [LARGE SCALE GENOMIC DNA]</scope>
    <source>
        <strain evidence="3">ATCC 15305 / DSM 20229 / NCIMB 8711 / NCTC 7292 / S-41</strain>
    </source>
</reference>
<dbReference type="Gene3D" id="3.60.15.10">
    <property type="entry name" value="Ribonuclease Z/Hydroxyacylglutathione hydrolase-like"/>
    <property type="match status" value="1"/>
</dbReference>
<dbReference type="AlphaFoldDB" id="Q4A0Z0"/>
<dbReference type="EMBL" id="AP008934">
    <property type="protein sequence ID" value="BAE17246.1"/>
    <property type="molecule type" value="Genomic_DNA"/>
</dbReference>
<name>Q4A0Z0_STAS1</name>
<gene>
    <name evidence="2" type="ordered locus">SSP0101</name>
</gene>
<protein>
    <submittedName>
        <fullName evidence="2">Putative metal-dependent hydrolase</fullName>
    </submittedName>
</protein>
<dbReference type="Proteomes" id="UP000006371">
    <property type="component" value="Chromosome"/>
</dbReference>
<dbReference type="CDD" id="cd07721">
    <property type="entry name" value="yflN-like_MBL-fold"/>
    <property type="match status" value="1"/>
</dbReference>
<dbReference type="SUPFAM" id="SSF56281">
    <property type="entry name" value="Metallo-hydrolase/oxidoreductase"/>
    <property type="match status" value="1"/>
</dbReference>
<dbReference type="PANTHER" id="PTHR42951">
    <property type="entry name" value="METALLO-BETA-LACTAMASE DOMAIN-CONTAINING"/>
    <property type="match status" value="1"/>
</dbReference>
<dbReference type="GeneID" id="3616161"/>
<dbReference type="Pfam" id="PF00753">
    <property type="entry name" value="Lactamase_B"/>
    <property type="match status" value="1"/>
</dbReference>
<dbReference type="OrthoDB" id="9802248at2"/>
<dbReference type="InterPro" id="IPR001279">
    <property type="entry name" value="Metallo-B-lactamas"/>
</dbReference>
<dbReference type="RefSeq" id="WP_011302102.1">
    <property type="nucleotide sequence ID" value="NC_007350.1"/>
</dbReference>
<dbReference type="KEGG" id="ssp:SSP0101"/>
<accession>Q4A0Z0</accession>
<keyword evidence="2" id="KW-0378">Hydrolase</keyword>
<proteinExistence type="predicted"/>
<dbReference type="eggNOG" id="COG0491">
    <property type="taxonomic scope" value="Bacteria"/>
</dbReference>
<sequence length="218" mass="25068">MKLIQMSDHIYKLNIQTTVGIPIQINTWFIVNDNDVYIIDTGMDDYAELQITIAKSLGNPKGIFLTHGHLDHINGAKRISEALKIPIFTYKNELPYINGELPYPNKTHTENTGVQYIVKPLETNTNLPFNYYLTPGHAPGHVIYFHNQDKILICGDLFISDAQHLHIPIKKFTYNMTENIKSGQIIDNLCPKLITTSHGDDLYYSDDIYSIYKFKYEE</sequence>
<dbReference type="InterPro" id="IPR050855">
    <property type="entry name" value="NDM-1-like"/>
</dbReference>
<dbReference type="InterPro" id="IPR036866">
    <property type="entry name" value="RibonucZ/Hydroxyglut_hydro"/>
</dbReference>
<feature type="domain" description="Metallo-beta-lactamase" evidence="1">
    <location>
        <begin position="24"/>
        <end position="198"/>
    </location>
</feature>
<evidence type="ECO:0000313" key="3">
    <source>
        <dbReference type="Proteomes" id="UP000006371"/>
    </source>
</evidence>